<dbReference type="Gene3D" id="1.10.510.10">
    <property type="entry name" value="Transferase(Phosphotransferase) domain 1"/>
    <property type="match status" value="1"/>
</dbReference>
<dbReference type="InterPro" id="IPR017441">
    <property type="entry name" value="Protein_kinase_ATP_BS"/>
</dbReference>
<name>A0AAV8UEH9_9RHOD</name>
<proteinExistence type="predicted"/>
<dbReference type="InterPro" id="IPR011009">
    <property type="entry name" value="Kinase-like_dom_sf"/>
</dbReference>
<evidence type="ECO:0000256" key="7">
    <source>
        <dbReference type="PIRSR" id="PIRSR630616-2"/>
    </source>
</evidence>
<dbReference type="SMART" id="SM00233">
    <property type="entry name" value="PH"/>
    <property type="match status" value="1"/>
</dbReference>
<dbReference type="GO" id="GO:0005524">
    <property type="term" value="F:ATP binding"/>
    <property type="evidence" value="ECO:0007669"/>
    <property type="project" value="UniProtKB-UniRule"/>
</dbReference>
<protein>
    <recommendedName>
        <fullName evidence="15">Non-specific serine/threonine protein kinase</fullName>
    </recommendedName>
</protein>
<comment type="caution">
    <text evidence="13">The sequence shown here is derived from an EMBL/GenBank/DDBJ whole genome shotgun (WGS) entry which is preliminary data.</text>
</comment>
<dbReference type="FunFam" id="3.30.200.20:FF:000042">
    <property type="entry name" value="Aurora kinase A"/>
    <property type="match status" value="1"/>
</dbReference>
<accession>A0AAV8UEH9</accession>
<feature type="compositionally biased region" description="Polar residues" evidence="10">
    <location>
        <begin position="139"/>
        <end position="165"/>
    </location>
</feature>
<dbReference type="InterPro" id="IPR011993">
    <property type="entry name" value="PH-like_dom_sf"/>
</dbReference>
<feature type="binding site" evidence="7">
    <location>
        <position position="514"/>
    </location>
    <ligand>
        <name>ATP</name>
        <dbReference type="ChEBI" id="CHEBI:30616"/>
    </ligand>
</feature>
<dbReference type="PROSITE" id="PS00108">
    <property type="entry name" value="PROTEIN_KINASE_ST"/>
    <property type="match status" value="1"/>
</dbReference>
<dbReference type="InterPro" id="IPR001849">
    <property type="entry name" value="PH_domain"/>
</dbReference>
<feature type="domain" description="Protein kinase" evidence="12">
    <location>
        <begin position="371"/>
        <end position="627"/>
    </location>
</feature>
<feature type="domain" description="PH" evidence="11">
    <location>
        <begin position="274"/>
        <end position="364"/>
    </location>
</feature>
<keyword evidence="5 7" id="KW-0067">ATP-binding</keyword>
<dbReference type="InterPro" id="IPR008271">
    <property type="entry name" value="Ser/Thr_kinase_AS"/>
</dbReference>
<organism evidence="13 14">
    <name type="scientific">Rhodosorus marinus</name>
    <dbReference type="NCBI Taxonomy" id="101924"/>
    <lineage>
        <taxon>Eukaryota</taxon>
        <taxon>Rhodophyta</taxon>
        <taxon>Stylonematophyceae</taxon>
        <taxon>Stylonematales</taxon>
        <taxon>Stylonemataceae</taxon>
        <taxon>Rhodosorus</taxon>
    </lineage>
</organism>
<dbReference type="GO" id="GO:0004674">
    <property type="term" value="F:protein serine/threonine kinase activity"/>
    <property type="evidence" value="ECO:0007669"/>
    <property type="project" value="UniProtKB-KW"/>
</dbReference>
<dbReference type="Gene3D" id="2.30.29.30">
    <property type="entry name" value="Pleckstrin-homology domain (PH domain)/Phosphotyrosine-binding domain (PTB)"/>
    <property type="match status" value="1"/>
</dbReference>
<dbReference type="SMART" id="SM00220">
    <property type="entry name" value="S_TKc"/>
    <property type="match status" value="1"/>
</dbReference>
<keyword evidence="14" id="KW-1185">Reference proteome</keyword>
<evidence type="ECO:0000256" key="5">
    <source>
        <dbReference type="ARBA" id="ARBA00022840"/>
    </source>
</evidence>
<dbReference type="CDD" id="cd00821">
    <property type="entry name" value="PH"/>
    <property type="match status" value="1"/>
</dbReference>
<reference evidence="13 14" key="1">
    <citation type="journal article" date="2023" name="Nat. Commun.">
        <title>Origin of minicircular mitochondrial genomes in red algae.</title>
        <authorList>
            <person name="Lee Y."/>
            <person name="Cho C.H."/>
            <person name="Lee Y.M."/>
            <person name="Park S.I."/>
            <person name="Yang J.H."/>
            <person name="West J.A."/>
            <person name="Bhattacharya D."/>
            <person name="Yoon H.S."/>
        </authorList>
    </citation>
    <scope>NUCLEOTIDE SEQUENCE [LARGE SCALE GENOMIC DNA]</scope>
    <source>
        <strain evidence="13 14">CCMP1338</strain>
        <tissue evidence="13">Whole cell</tissue>
    </source>
</reference>
<dbReference type="InterPro" id="IPR030616">
    <property type="entry name" value="Aur-like"/>
</dbReference>
<dbReference type="SUPFAM" id="SSF56112">
    <property type="entry name" value="Protein kinase-like (PK-like)"/>
    <property type="match status" value="1"/>
</dbReference>
<gene>
    <name evidence="13" type="ORF">NDN08_000194</name>
</gene>
<evidence type="ECO:0000256" key="10">
    <source>
        <dbReference type="SAM" id="MobiDB-lite"/>
    </source>
</evidence>
<evidence type="ECO:0000259" key="12">
    <source>
        <dbReference type="PROSITE" id="PS50011"/>
    </source>
</evidence>
<dbReference type="Pfam" id="PF00069">
    <property type="entry name" value="Pkinase"/>
    <property type="match status" value="1"/>
</dbReference>
<keyword evidence="4" id="KW-0418">Kinase</keyword>
<dbReference type="EMBL" id="JAMWBK010000013">
    <property type="protein sequence ID" value="KAJ8900895.1"/>
    <property type="molecule type" value="Genomic_DNA"/>
</dbReference>
<evidence type="ECO:0000256" key="9">
    <source>
        <dbReference type="PROSITE-ProRule" id="PRU10141"/>
    </source>
</evidence>
<feature type="active site" description="Proton acceptor" evidence="6">
    <location>
        <position position="493"/>
    </location>
</feature>
<dbReference type="AlphaFoldDB" id="A0AAV8UEH9"/>
<feature type="region of interest" description="Disordered" evidence="10">
    <location>
        <begin position="1"/>
        <end position="42"/>
    </location>
</feature>
<evidence type="ECO:0000256" key="8">
    <source>
        <dbReference type="PIRSR" id="PIRSR630616-3"/>
    </source>
</evidence>
<evidence type="ECO:0000256" key="4">
    <source>
        <dbReference type="ARBA" id="ARBA00022777"/>
    </source>
</evidence>
<dbReference type="PROSITE" id="PS50011">
    <property type="entry name" value="PROTEIN_KINASE_DOM"/>
    <property type="match status" value="1"/>
</dbReference>
<keyword evidence="1" id="KW-0723">Serine/threonine-protein kinase</keyword>
<evidence type="ECO:0008006" key="15">
    <source>
        <dbReference type="Google" id="ProtNLM"/>
    </source>
</evidence>
<evidence type="ECO:0000256" key="3">
    <source>
        <dbReference type="ARBA" id="ARBA00022741"/>
    </source>
</evidence>
<evidence type="ECO:0000313" key="14">
    <source>
        <dbReference type="Proteomes" id="UP001157974"/>
    </source>
</evidence>
<dbReference type="CDD" id="cd05117">
    <property type="entry name" value="STKc_CAMK"/>
    <property type="match status" value="1"/>
</dbReference>
<dbReference type="InterPro" id="IPR000719">
    <property type="entry name" value="Prot_kinase_dom"/>
</dbReference>
<feature type="compositionally biased region" description="Polar residues" evidence="10">
    <location>
        <begin position="89"/>
        <end position="104"/>
    </location>
</feature>
<sequence>MSGESDGDGGNRGGEVDQTTGKVLGASLRPLPRIRPESHEQQWPDVVPARFHSPKWALQVQNPIKLPSTYAQGVYERGSQEVDDEPERQTSQGVVSMQRQSPPSTYARGVYERELQAVADEPERSSRDQNISMRRKSSADTVNTANIPAKVSVNTQQIESELSTPSFRRSDLADYAASRKLPSELGDDAFSAASAPPEECIELEDEVQPHLPPLLNTPFPSLRNQATVPPAELLDLSTIPKGKFSFSREGSNSSVSCMVGNQSSAPEECGVQTVAARRGWVTKTGDSRRDQRFMILEGHLLSCHSNEDPSTTPIWQVDLRDCPVTRGEDPHELVVNLALQPVRFLCESAEERDCWMAAVKKAMELVITDFYNMDQHLGSGSYGDVYRARQKSTGEKVAIKRISKTKFGKREMKFLRREISITRTLKHPNIVSTLDIFDAKDTLYIVMEYMPGGEFFSVLESMGNFSERNAAIAMRDIITGVSCLHVHGIIHRDLKPENLLCTSKKWPLNIKIGDFGLAGYTDDERESTPIGTLFYMAPEVLKREDYGTEVDMWSLGVILYVILSGRIPFYGDTEAECIDRIVHGVYSFPEEFWGNVSSDAVSLIRSLLQVDPKKRLTAKATLNHRWVAGNAQADALIHQISDKSEMKSMNQRFRSAAFAALSVERLSRIISEKSDDSPA</sequence>
<evidence type="ECO:0000256" key="6">
    <source>
        <dbReference type="PIRSR" id="PIRSR630616-1"/>
    </source>
</evidence>
<feature type="binding site" evidence="7">
    <location>
        <begin position="497"/>
        <end position="498"/>
    </location>
    <ligand>
        <name>ATP</name>
        <dbReference type="ChEBI" id="CHEBI:30616"/>
    </ligand>
</feature>
<evidence type="ECO:0000256" key="1">
    <source>
        <dbReference type="ARBA" id="ARBA00022527"/>
    </source>
</evidence>
<dbReference type="PANTHER" id="PTHR24350">
    <property type="entry name" value="SERINE/THREONINE-PROTEIN KINASE IAL-RELATED"/>
    <property type="match status" value="1"/>
</dbReference>
<keyword evidence="3 7" id="KW-0547">Nucleotide-binding</keyword>
<dbReference type="Proteomes" id="UP001157974">
    <property type="component" value="Unassembled WGS sequence"/>
</dbReference>
<evidence type="ECO:0000256" key="2">
    <source>
        <dbReference type="ARBA" id="ARBA00022679"/>
    </source>
</evidence>
<feature type="compositionally biased region" description="Basic and acidic residues" evidence="10">
    <location>
        <begin position="110"/>
        <end position="127"/>
    </location>
</feature>
<dbReference type="PROSITE" id="PS00107">
    <property type="entry name" value="PROTEIN_KINASE_ATP"/>
    <property type="match status" value="1"/>
</dbReference>
<dbReference type="FunFam" id="1.10.510.10:FF:000571">
    <property type="entry name" value="Maternal embryonic leucine zipper kinase"/>
    <property type="match status" value="1"/>
</dbReference>
<dbReference type="Pfam" id="PF00169">
    <property type="entry name" value="PH"/>
    <property type="match status" value="1"/>
</dbReference>
<dbReference type="PROSITE" id="PS50003">
    <property type="entry name" value="PH_DOMAIN"/>
    <property type="match status" value="1"/>
</dbReference>
<feature type="binding site" evidence="7 9">
    <location>
        <position position="400"/>
    </location>
    <ligand>
        <name>ATP</name>
        <dbReference type="ChEBI" id="CHEBI:30616"/>
    </ligand>
</feature>
<feature type="cross-link" description="Glycyl lysine isopeptide (Lys-Gly) (interchain with G-Cter in SUMO2)" evidence="8">
    <location>
        <position position="495"/>
    </location>
</feature>
<feature type="region of interest" description="Disordered" evidence="10">
    <location>
        <begin position="71"/>
        <end position="165"/>
    </location>
</feature>
<keyword evidence="2" id="KW-0808">Transferase</keyword>
<evidence type="ECO:0000259" key="11">
    <source>
        <dbReference type="PROSITE" id="PS50003"/>
    </source>
</evidence>
<dbReference type="SUPFAM" id="SSF50729">
    <property type="entry name" value="PH domain-like"/>
    <property type="match status" value="1"/>
</dbReference>
<evidence type="ECO:0000313" key="13">
    <source>
        <dbReference type="EMBL" id="KAJ8900895.1"/>
    </source>
</evidence>